<accession>A0ABT0P856</accession>
<dbReference type="RefSeq" id="WP_249676252.1">
    <property type="nucleotide sequence ID" value="NZ_JAMCOF010000004.1"/>
</dbReference>
<evidence type="ECO:0000313" key="1">
    <source>
        <dbReference type="EMBL" id="MCL6229653.1"/>
    </source>
</evidence>
<evidence type="ECO:0000313" key="2">
    <source>
        <dbReference type="Proteomes" id="UP001523003"/>
    </source>
</evidence>
<evidence type="ECO:0008006" key="3">
    <source>
        <dbReference type="Google" id="ProtNLM"/>
    </source>
</evidence>
<reference evidence="1 2" key="1">
    <citation type="submission" date="2022-05" db="EMBL/GenBank/DDBJ databases">
        <title>Description of the Bartonella bilalgolemii sp. nov. Isolated from Apodemus uralensis (Pallas 1811).</title>
        <authorList>
            <person name="Zgheib R."/>
            <person name="Celebi B."/>
        </authorList>
    </citation>
    <scope>NUCLEOTIDE SEQUENCE [LARGE SCALE GENOMIC DNA]</scope>
    <source>
        <strain evidence="1 2">G70</strain>
    </source>
</reference>
<dbReference type="Proteomes" id="UP001523003">
    <property type="component" value="Unassembled WGS sequence"/>
</dbReference>
<name>A0ABT0P856_9HYPH</name>
<dbReference type="EMBL" id="JAMCOF010000004">
    <property type="protein sequence ID" value="MCL6229653.1"/>
    <property type="molecule type" value="Genomic_DNA"/>
</dbReference>
<gene>
    <name evidence="1" type="ORF">M4Z11_03385</name>
</gene>
<keyword evidence="2" id="KW-1185">Reference proteome</keyword>
<sequence length="91" mass="10073">MTHNATTPSKKEKLLKQPSLLSLRSLHEAATKLANLKHNSTTLNTHSLVSLFICQTTRNRRLAMPSVHIHLRVASKTGNVPVKLRLGATNK</sequence>
<proteinExistence type="predicted"/>
<comment type="caution">
    <text evidence="1">The sequence shown here is derived from an EMBL/GenBank/DDBJ whole genome shotgun (WGS) entry which is preliminary data.</text>
</comment>
<organism evidence="1 2">
    <name type="scientific">Bartonella bilalgolemii</name>
    <dbReference type="NCBI Taxonomy" id="2942911"/>
    <lineage>
        <taxon>Bacteria</taxon>
        <taxon>Pseudomonadati</taxon>
        <taxon>Pseudomonadota</taxon>
        <taxon>Alphaproteobacteria</taxon>
        <taxon>Hyphomicrobiales</taxon>
        <taxon>Bartonellaceae</taxon>
        <taxon>Bartonella</taxon>
    </lineage>
</organism>
<protein>
    <recommendedName>
        <fullName evidence="3">Phage integrase</fullName>
    </recommendedName>
</protein>